<sequence>MLVDQKLKKKKKKKKRKQKPVSRFKKTLKITWLVSLIFFLFSVVAGSIGAGFIYFKYSKDLPDVRALKDFQPSLITRVYSNTDEKIAEFYIEKRIMVPLEEIPLRLKQATLAVEDSNFYYHFGIDPKAIFRAMLTNFKAGYVVEGGSTITQQLTKTLLLSSERTIIRKIKEAILAVRMELIFTKDQILEMYLNQIYYGHGSYGIEAAARTYFAKPSQQLTIAECAMLASLPKAPNNYSPYRNATKAKKRRNHVIRRMAHLNFINDQEAQTALTSDFNLGEVTDMLNRAPYFVEHIRQFLIDLYGANKLYRGGLNVYTTLDIRLQELAQASIREGLENADKRFGYRGPRGYMDASRPGVQIETELRSINKWKDDETPKVGDVVNALVTSLDDKNAYVLTGAGEGVIELEQMNWARQPNPKVDGRWARINRPSQALNPGDRVMAKIVNRRSLDHKWGLALEQEPEVEGALISIDPHTGHIKSMVGGYDFNKSQFNRSVQAVRQPGSVFKPIIYAAALEEGYTPSSIIVDSPIIFKEKDHAFDKWKPVNFEEKFYGPTPLRTALAHSRNIVTVKLLQNIGISKAVGMARNLGISQNLSKNLSIALGSSGVTLFELVSAYSAFANQGQRIEPIAVRSITNHEGETLYTETPKLSNPLTPAMAYTITSLLQSVVQEGTAKKVKALNRPTAGKTGTTNNYVDAWFLGYTPELLTGVWVGKDKDDSMGVNETGSRTAIPIWLNFMQGALIDAPVVNFPETEDIIYSKIHPESGEPLNFFDPDTEFEIFSKDGFDNLMKKNAETGPENSF</sequence>
<evidence type="ECO:0000256" key="1">
    <source>
        <dbReference type="ARBA" id="ARBA00004249"/>
    </source>
</evidence>
<feature type="compositionally biased region" description="Basic residues" evidence="27">
    <location>
        <begin position="7"/>
        <end position="20"/>
    </location>
</feature>
<dbReference type="EC" id="2.4.99.28" evidence="24"/>
<evidence type="ECO:0000256" key="20">
    <source>
        <dbReference type="ARBA" id="ARBA00023251"/>
    </source>
</evidence>
<evidence type="ECO:0000256" key="17">
    <source>
        <dbReference type="ARBA" id="ARBA00022984"/>
    </source>
</evidence>
<protein>
    <recommendedName>
        <fullName evidence="6">Penicillin-binding protein 1A</fullName>
        <ecNumber evidence="24">2.4.99.28</ecNumber>
        <ecNumber evidence="5">3.4.16.4</ecNumber>
    </recommendedName>
</protein>
<evidence type="ECO:0000256" key="25">
    <source>
        <dbReference type="ARBA" id="ARBA00049902"/>
    </source>
</evidence>
<dbReference type="GO" id="GO:0005886">
    <property type="term" value="C:plasma membrane"/>
    <property type="evidence" value="ECO:0007669"/>
    <property type="project" value="UniProtKB-SubCell"/>
</dbReference>
<gene>
    <name evidence="29" type="ORF">G3M78_09335</name>
</gene>
<dbReference type="Gene3D" id="3.40.710.10">
    <property type="entry name" value="DD-peptidase/beta-lactamase superfamily"/>
    <property type="match status" value="2"/>
</dbReference>
<dbReference type="EMBL" id="CP048620">
    <property type="protein sequence ID" value="QPJ66819.1"/>
    <property type="molecule type" value="Genomic_DNA"/>
</dbReference>
<evidence type="ECO:0000256" key="18">
    <source>
        <dbReference type="ARBA" id="ARBA00022989"/>
    </source>
</evidence>
<dbReference type="Pfam" id="PF17092">
    <property type="entry name" value="PCB_OB"/>
    <property type="match status" value="1"/>
</dbReference>
<evidence type="ECO:0000256" key="12">
    <source>
        <dbReference type="ARBA" id="ARBA00022679"/>
    </source>
</evidence>
<evidence type="ECO:0000259" key="28">
    <source>
        <dbReference type="PROSITE" id="PS50126"/>
    </source>
</evidence>
<dbReference type="InterPro" id="IPR023346">
    <property type="entry name" value="Lysozyme-like_dom_sf"/>
</dbReference>
<dbReference type="InterPro" id="IPR012340">
    <property type="entry name" value="NA-bd_OB-fold"/>
</dbReference>
<comment type="similarity">
    <text evidence="4">In the N-terminal section; belongs to the glycosyltransferase 51 family.</text>
</comment>
<comment type="similarity">
    <text evidence="3">In the C-terminal section; belongs to the transpeptidase family.</text>
</comment>
<evidence type="ECO:0000256" key="10">
    <source>
        <dbReference type="ARBA" id="ARBA00022670"/>
    </source>
</evidence>
<organism evidence="29 30">
    <name type="scientific">Candidatus Nitrohelix vancouverensis</name>
    <dbReference type="NCBI Taxonomy" id="2705534"/>
    <lineage>
        <taxon>Bacteria</taxon>
        <taxon>Pseudomonadati</taxon>
        <taxon>Nitrospinota/Tectimicrobiota group</taxon>
        <taxon>Nitrospinota</taxon>
        <taxon>Nitrospinia</taxon>
        <taxon>Nitrospinales</taxon>
        <taxon>Nitrospinaceae</taxon>
        <taxon>Candidatus Nitrohelix</taxon>
    </lineage>
</organism>
<proteinExistence type="inferred from homology"/>
<dbReference type="GO" id="GO:0008955">
    <property type="term" value="F:peptidoglycan glycosyltransferase activity"/>
    <property type="evidence" value="ECO:0007669"/>
    <property type="project" value="UniProtKB-EC"/>
</dbReference>
<evidence type="ECO:0000256" key="24">
    <source>
        <dbReference type="ARBA" id="ARBA00044770"/>
    </source>
</evidence>
<comment type="subcellular location">
    <subcellularLocation>
        <location evidence="1">Cell inner membrane</location>
        <topology evidence="1">Single-pass type II membrane protein</topology>
    </subcellularLocation>
</comment>
<dbReference type="GO" id="GO:0008658">
    <property type="term" value="F:penicillin binding"/>
    <property type="evidence" value="ECO:0007669"/>
    <property type="project" value="InterPro"/>
</dbReference>
<keyword evidence="20" id="KW-0046">Antibiotic resistance</keyword>
<evidence type="ECO:0000256" key="6">
    <source>
        <dbReference type="ARBA" id="ARBA00018638"/>
    </source>
</evidence>
<keyword evidence="8" id="KW-0997">Cell inner membrane</keyword>
<evidence type="ECO:0000256" key="15">
    <source>
        <dbReference type="ARBA" id="ARBA00022960"/>
    </source>
</evidence>
<keyword evidence="10" id="KW-0645">Protease</keyword>
<dbReference type="GO" id="GO:0009252">
    <property type="term" value="P:peptidoglycan biosynthetic process"/>
    <property type="evidence" value="ECO:0007669"/>
    <property type="project" value="UniProtKB-KW"/>
</dbReference>
<evidence type="ECO:0000256" key="27">
    <source>
        <dbReference type="SAM" id="MobiDB-lite"/>
    </source>
</evidence>
<dbReference type="SMART" id="SM00316">
    <property type="entry name" value="S1"/>
    <property type="match status" value="1"/>
</dbReference>
<comment type="catalytic activity">
    <reaction evidence="25">
        <text>[GlcNAc-(1-&gt;4)-Mur2Ac(oyl-L-Ala-gamma-D-Glu-L-Lys-D-Ala-D-Ala)](n)-di-trans,octa-cis-undecaprenyl diphosphate + beta-D-GlcNAc-(1-&gt;4)-Mur2Ac(oyl-L-Ala-gamma-D-Glu-L-Lys-D-Ala-D-Ala)-di-trans,octa-cis-undecaprenyl diphosphate = [GlcNAc-(1-&gt;4)-Mur2Ac(oyl-L-Ala-gamma-D-Glu-L-Lys-D-Ala-D-Ala)](n+1)-di-trans,octa-cis-undecaprenyl diphosphate + di-trans,octa-cis-undecaprenyl diphosphate + H(+)</text>
        <dbReference type="Rhea" id="RHEA:23708"/>
        <dbReference type="Rhea" id="RHEA-COMP:9602"/>
        <dbReference type="Rhea" id="RHEA-COMP:9603"/>
        <dbReference type="ChEBI" id="CHEBI:15378"/>
        <dbReference type="ChEBI" id="CHEBI:58405"/>
        <dbReference type="ChEBI" id="CHEBI:60033"/>
        <dbReference type="ChEBI" id="CHEBI:78435"/>
        <dbReference type="EC" id="2.4.99.28"/>
    </reaction>
</comment>
<dbReference type="InterPro" id="IPR012338">
    <property type="entry name" value="Beta-lactam/transpept-like"/>
</dbReference>
<feature type="region of interest" description="Disordered" evidence="27">
    <location>
        <begin position="1"/>
        <end position="20"/>
    </location>
</feature>
<name>A0A7T0C583_9BACT</name>
<evidence type="ECO:0000256" key="2">
    <source>
        <dbReference type="ARBA" id="ARBA00004752"/>
    </source>
</evidence>
<keyword evidence="15" id="KW-0133">Cell shape</keyword>
<dbReference type="InterPro" id="IPR031376">
    <property type="entry name" value="PCB_OB"/>
</dbReference>
<evidence type="ECO:0000256" key="5">
    <source>
        <dbReference type="ARBA" id="ARBA00012448"/>
    </source>
</evidence>
<dbReference type="KEGG" id="nva:G3M78_09335"/>
<evidence type="ECO:0000256" key="3">
    <source>
        <dbReference type="ARBA" id="ARBA00007090"/>
    </source>
</evidence>
<feature type="domain" description="S1 motif" evidence="28">
    <location>
        <begin position="379"/>
        <end position="459"/>
    </location>
</feature>
<comment type="pathway">
    <text evidence="2">Cell wall biogenesis; peptidoglycan biosynthesis.</text>
</comment>
<keyword evidence="16" id="KW-0735">Signal-anchor</keyword>
<evidence type="ECO:0000256" key="19">
    <source>
        <dbReference type="ARBA" id="ARBA00023136"/>
    </source>
</evidence>
<dbReference type="GO" id="GO:0003676">
    <property type="term" value="F:nucleic acid binding"/>
    <property type="evidence" value="ECO:0007669"/>
    <property type="project" value="InterPro"/>
</dbReference>
<keyword evidence="9" id="KW-0121">Carboxypeptidase</keyword>
<dbReference type="GO" id="GO:0006508">
    <property type="term" value="P:proteolysis"/>
    <property type="evidence" value="ECO:0007669"/>
    <property type="project" value="UniProtKB-KW"/>
</dbReference>
<dbReference type="PANTHER" id="PTHR32282:SF27">
    <property type="entry name" value="PENICILLIN-BINDING PROTEIN 1A"/>
    <property type="match status" value="1"/>
</dbReference>
<dbReference type="GO" id="GO:0030288">
    <property type="term" value="C:outer membrane-bounded periplasmic space"/>
    <property type="evidence" value="ECO:0007669"/>
    <property type="project" value="TreeGrafter"/>
</dbReference>
<keyword evidence="18" id="KW-1133">Transmembrane helix</keyword>
<dbReference type="SUPFAM" id="SSF56601">
    <property type="entry name" value="beta-lactamase/transpeptidase-like"/>
    <property type="match status" value="1"/>
</dbReference>
<evidence type="ECO:0000256" key="16">
    <source>
        <dbReference type="ARBA" id="ARBA00022968"/>
    </source>
</evidence>
<evidence type="ECO:0000256" key="23">
    <source>
        <dbReference type="ARBA" id="ARBA00034000"/>
    </source>
</evidence>
<dbReference type="PANTHER" id="PTHR32282">
    <property type="entry name" value="BINDING PROTEIN TRANSPEPTIDASE, PUTATIVE-RELATED"/>
    <property type="match status" value="1"/>
</dbReference>
<keyword evidence="7" id="KW-1003">Cell membrane</keyword>
<dbReference type="SUPFAM" id="SSF50249">
    <property type="entry name" value="Nucleic acid-binding proteins"/>
    <property type="match status" value="1"/>
</dbReference>
<dbReference type="InterPro" id="IPR050396">
    <property type="entry name" value="Glycosyltr_51/Transpeptidase"/>
</dbReference>
<evidence type="ECO:0000256" key="26">
    <source>
        <dbReference type="ARBA" id="ARBA00060592"/>
    </source>
</evidence>
<keyword evidence="19" id="KW-0472">Membrane</keyword>
<dbReference type="Proteomes" id="UP000594464">
    <property type="component" value="Chromosome"/>
</dbReference>
<evidence type="ECO:0000256" key="7">
    <source>
        <dbReference type="ARBA" id="ARBA00022475"/>
    </source>
</evidence>
<dbReference type="InterPro" id="IPR001264">
    <property type="entry name" value="Glyco_trans_51"/>
</dbReference>
<accession>A0A7T0C583</accession>
<dbReference type="FunFam" id="1.10.3810.10:FF:000003">
    <property type="entry name" value="Penicillin-binding protein 1a"/>
    <property type="match status" value="1"/>
</dbReference>
<dbReference type="GO" id="GO:0009002">
    <property type="term" value="F:serine-type D-Ala-D-Ala carboxypeptidase activity"/>
    <property type="evidence" value="ECO:0007669"/>
    <property type="project" value="UniProtKB-EC"/>
</dbReference>
<dbReference type="InterPro" id="IPR036950">
    <property type="entry name" value="PBP_transglycosylase"/>
</dbReference>
<dbReference type="GO" id="GO:0008360">
    <property type="term" value="P:regulation of cell shape"/>
    <property type="evidence" value="ECO:0007669"/>
    <property type="project" value="UniProtKB-KW"/>
</dbReference>
<keyword evidence="22" id="KW-0961">Cell wall biogenesis/degradation</keyword>
<dbReference type="Pfam" id="PF00905">
    <property type="entry name" value="Transpeptidase"/>
    <property type="match status" value="1"/>
</dbReference>
<evidence type="ECO:0000256" key="11">
    <source>
        <dbReference type="ARBA" id="ARBA00022676"/>
    </source>
</evidence>
<dbReference type="SUPFAM" id="SSF53955">
    <property type="entry name" value="Lysozyme-like"/>
    <property type="match status" value="1"/>
</dbReference>
<evidence type="ECO:0000313" key="30">
    <source>
        <dbReference type="Proteomes" id="UP000594464"/>
    </source>
</evidence>
<dbReference type="Pfam" id="PF00912">
    <property type="entry name" value="Transgly"/>
    <property type="match status" value="1"/>
</dbReference>
<comment type="catalytic activity">
    <reaction evidence="23">
        <text>Preferential cleavage: (Ac)2-L-Lys-D-Ala-|-D-Ala. Also transpeptidation of peptidyl-alanyl moieties that are N-acyl substituents of D-alanine.</text>
        <dbReference type="EC" id="3.4.16.4"/>
    </reaction>
</comment>
<evidence type="ECO:0000313" key="29">
    <source>
        <dbReference type="EMBL" id="QPJ66819.1"/>
    </source>
</evidence>
<comment type="pathway">
    <text evidence="26">Glycan biosynthesis.</text>
</comment>
<keyword evidence="12" id="KW-0808">Transferase</keyword>
<evidence type="ECO:0000256" key="8">
    <source>
        <dbReference type="ARBA" id="ARBA00022519"/>
    </source>
</evidence>
<dbReference type="GO" id="GO:0046677">
    <property type="term" value="P:response to antibiotic"/>
    <property type="evidence" value="ECO:0007669"/>
    <property type="project" value="UniProtKB-KW"/>
</dbReference>
<reference evidence="30" key="1">
    <citation type="submission" date="2020-02" db="EMBL/GenBank/DDBJ databases">
        <title>Genomic and physiological characterization of two novel Nitrospinaceae genera.</title>
        <authorList>
            <person name="Mueller A.J."/>
            <person name="Jung M.-Y."/>
            <person name="Strachan C.R."/>
            <person name="Herbold C.W."/>
            <person name="Kirkegaard R.H."/>
            <person name="Daims H."/>
        </authorList>
    </citation>
    <scope>NUCLEOTIDE SEQUENCE [LARGE SCALE GENOMIC DNA]</scope>
</reference>
<evidence type="ECO:0000256" key="13">
    <source>
        <dbReference type="ARBA" id="ARBA00022692"/>
    </source>
</evidence>
<evidence type="ECO:0000256" key="9">
    <source>
        <dbReference type="ARBA" id="ARBA00022645"/>
    </source>
</evidence>
<keyword evidence="21" id="KW-0511">Multifunctional enzyme</keyword>
<evidence type="ECO:0000256" key="4">
    <source>
        <dbReference type="ARBA" id="ARBA00007739"/>
    </source>
</evidence>
<keyword evidence="13" id="KW-0812">Transmembrane</keyword>
<evidence type="ECO:0000256" key="22">
    <source>
        <dbReference type="ARBA" id="ARBA00023316"/>
    </source>
</evidence>
<dbReference type="GO" id="GO:0071555">
    <property type="term" value="P:cell wall organization"/>
    <property type="evidence" value="ECO:0007669"/>
    <property type="project" value="UniProtKB-KW"/>
</dbReference>
<evidence type="ECO:0000256" key="21">
    <source>
        <dbReference type="ARBA" id="ARBA00023268"/>
    </source>
</evidence>
<keyword evidence="17" id="KW-0573">Peptidoglycan synthesis</keyword>
<keyword evidence="14" id="KW-0378">Hydrolase</keyword>
<dbReference type="NCBIfam" id="TIGR02074">
    <property type="entry name" value="PBP_1a_fam"/>
    <property type="match status" value="1"/>
</dbReference>
<dbReference type="AlphaFoldDB" id="A0A7T0C583"/>
<dbReference type="Gene3D" id="1.10.3810.10">
    <property type="entry name" value="Biosynthetic peptidoglycan transglycosylase-like"/>
    <property type="match status" value="1"/>
</dbReference>
<keyword evidence="11" id="KW-0328">Glycosyltransferase</keyword>
<dbReference type="PROSITE" id="PS50126">
    <property type="entry name" value="S1"/>
    <property type="match status" value="1"/>
</dbReference>
<dbReference type="EC" id="3.4.16.4" evidence="5"/>
<evidence type="ECO:0000256" key="14">
    <source>
        <dbReference type="ARBA" id="ARBA00022801"/>
    </source>
</evidence>
<dbReference type="InterPro" id="IPR003029">
    <property type="entry name" value="S1_domain"/>
</dbReference>
<dbReference type="InterPro" id="IPR001460">
    <property type="entry name" value="PCN-bd_Tpept"/>
</dbReference>